<dbReference type="Proteomes" id="UP000317938">
    <property type="component" value="Unassembled WGS sequence"/>
</dbReference>
<dbReference type="RefSeq" id="WP_145240927.1">
    <property type="nucleotide sequence ID" value="NZ_VNFF01000018.1"/>
</dbReference>
<dbReference type="EMBL" id="VNFF01000018">
    <property type="protein sequence ID" value="TVU81293.1"/>
    <property type="molecule type" value="Genomic_DNA"/>
</dbReference>
<dbReference type="InterPro" id="IPR025514">
    <property type="entry name" value="DUF4402"/>
</dbReference>
<comment type="caution">
    <text evidence="2">The sequence shown here is derived from an EMBL/GenBank/DDBJ whole genome shotgun (WGS) entry which is preliminary data.</text>
</comment>
<gene>
    <name evidence="2" type="ORF">FQP85_17345</name>
</gene>
<feature type="signal peptide" evidence="1">
    <location>
        <begin position="1"/>
        <end position="21"/>
    </location>
</feature>
<evidence type="ECO:0000256" key="1">
    <source>
        <dbReference type="SAM" id="SignalP"/>
    </source>
</evidence>
<dbReference type="Pfam" id="PF14352">
    <property type="entry name" value="DUF4402"/>
    <property type="match status" value="1"/>
</dbReference>
<evidence type="ECO:0000313" key="2">
    <source>
        <dbReference type="EMBL" id="TVU81293.1"/>
    </source>
</evidence>
<reference evidence="2 3" key="1">
    <citation type="submission" date="2019-07" db="EMBL/GenBank/DDBJ databases">
        <title>Diversity of Bacteria from Kongsfjorden, Arctic.</title>
        <authorList>
            <person name="Yu Y."/>
        </authorList>
    </citation>
    <scope>NUCLEOTIDE SEQUENCE [LARGE SCALE GENOMIC DNA]</scope>
    <source>
        <strain evidence="2 3">SM1927</strain>
    </source>
</reference>
<name>A0ABY3FAL3_9GAMM</name>
<organism evidence="2 3">
    <name type="scientific">Pseudoalteromonas neustonica</name>
    <dbReference type="NCBI Taxonomy" id="1840331"/>
    <lineage>
        <taxon>Bacteria</taxon>
        <taxon>Pseudomonadati</taxon>
        <taxon>Pseudomonadota</taxon>
        <taxon>Gammaproteobacteria</taxon>
        <taxon>Alteromonadales</taxon>
        <taxon>Pseudoalteromonadaceae</taxon>
        <taxon>Pseudoalteromonas</taxon>
    </lineage>
</organism>
<feature type="chain" id="PRO_5045660661" evidence="1">
    <location>
        <begin position="22"/>
        <end position="197"/>
    </location>
</feature>
<accession>A0ABY3FAL3</accession>
<proteinExistence type="predicted"/>
<protein>
    <submittedName>
        <fullName evidence="2">DUF4402 domain-containing protein</fullName>
    </submittedName>
</protein>
<evidence type="ECO:0000313" key="3">
    <source>
        <dbReference type="Proteomes" id="UP000317938"/>
    </source>
</evidence>
<keyword evidence="3" id="KW-1185">Reference proteome</keyword>
<sequence>MKRSLAIISAFSLIHSFPTLATSADFSATVKVQNTVVLSKGEDLSFGTIRAVAQADGVKFATLTINPNPNAAIKTTKNDDGDALISVIEEGSPATFTVSDVVPNAALTITKPGTGRLESASKGAGEPQFSIDGWKFFITSGPNINTAYDETTPNLIASEKGEVEFAIGATLSTDNLVTTVPYKDVEYTGTFQIEVAY</sequence>
<keyword evidence="1" id="KW-0732">Signal</keyword>